<feature type="chain" id="PRO_5017302285" evidence="6">
    <location>
        <begin position="24"/>
        <end position="316"/>
    </location>
</feature>
<organism evidence="7 8">
    <name type="scientific">Aquamicrobium aerolatum DSM 21857</name>
    <dbReference type="NCBI Taxonomy" id="1121003"/>
    <lineage>
        <taxon>Bacteria</taxon>
        <taxon>Pseudomonadati</taxon>
        <taxon>Pseudomonadota</taxon>
        <taxon>Alphaproteobacteria</taxon>
        <taxon>Hyphomicrobiales</taxon>
        <taxon>Phyllobacteriaceae</taxon>
        <taxon>Aerobium</taxon>
    </lineage>
</organism>
<evidence type="ECO:0000313" key="7">
    <source>
        <dbReference type="EMBL" id="SFI34852.1"/>
    </source>
</evidence>
<comment type="subcellular location">
    <subcellularLocation>
        <location evidence="1">Cell outer membrane</location>
    </subcellularLocation>
</comment>
<name>A0A1I3HGQ2_9HYPH</name>
<comment type="similarity">
    <text evidence="2">Belongs to the MipA/OmpV family.</text>
</comment>
<dbReference type="EMBL" id="FORF01000001">
    <property type="protein sequence ID" value="SFI34852.1"/>
    <property type="molecule type" value="Genomic_DNA"/>
</dbReference>
<proteinExistence type="inferred from homology"/>
<dbReference type="Pfam" id="PF06629">
    <property type="entry name" value="MipA"/>
    <property type="match status" value="1"/>
</dbReference>
<accession>A0A1I3HGQ2</accession>
<dbReference type="PANTHER" id="PTHR38776:SF1">
    <property type="entry name" value="MLTA-INTERACTING PROTEIN-RELATED"/>
    <property type="match status" value="1"/>
</dbReference>
<dbReference type="Proteomes" id="UP000242763">
    <property type="component" value="Unassembled WGS sequence"/>
</dbReference>
<dbReference type="RefSeq" id="WP_244523101.1">
    <property type="nucleotide sequence ID" value="NZ_FORF01000001.1"/>
</dbReference>
<dbReference type="STRING" id="1121003.SAMN03080618_00177"/>
<evidence type="ECO:0000256" key="2">
    <source>
        <dbReference type="ARBA" id="ARBA00005722"/>
    </source>
</evidence>
<evidence type="ECO:0000256" key="6">
    <source>
        <dbReference type="SAM" id="SignalP"/>
    </source>
</evidence>
<keyword evidence="4" id="KW-0472">Membrane</keyword>
<sequence length="316" mass="33851">MSLTIRLLAASVAVGVSVVAAMAQTYDQQSGYLQPAYGNQQSQEYPAQTVEYQQPQQQDYGYPATQTSYNQPSSGSFISGSWYLKLGGAILHAPKFEGASGRVLSFQPLVSLGKHGNAARFTSRNDNISLALLDDGGLRAGLAGKFIWSRDSSTDDRLRGLSPVKFGGEAGVFAEMYPTEFARVRAEVRHGLRSHDGVVIDIAADAFFDVTEDVRVSGGPRATWASKRYHNAYYGVDASEAALSGLGEYSPGSGFKSVGLGGAITWKATDALETSVFAEYSRLVGPAGNSTLVKERGSKNQFTLGASAIYRFDFSM</sequence>
<dbReference type="GO" id="GO:0009279">
    <property type="term" value="C:cell outer membrane"/>
    <property type="evidence" value="ECO:0007669"/>
    <property type="project" value="UniProtKB-SubCell"/>
</dbReference>
<dbReference type="AlphaFoldDB" id="A0A1I3HGQ2"/>
<evidence type="ECO:0000256" key="1">
    <source>
        <dbReference type="ARBA" id="ARBA00004442"/>
    </source>
</evidence>
<evidence type="ECO:0000256" key="5">
    <source>
        <dbReference type="ARBA" id="ARBA00023237"/>
    </source>
</evidence>
<reference evidence="8" key="1">
    <citation type="submission" date="2016-10" db="EMBL/GenBank/DDBJ databases">
        <authorList>
            <person name="Varghese N."/>
            <person name="Submissions S."/>
        </authorList>
    </citation>
    <scope>NUCLEOTIDE SEQUENCE [LARGE SCALE GENOMIC DNA]</scope>
    <source>
        <strain evidence="8">DSM 21857</strain>
    </source>
</reference>
<protein>
    <submittedName>
        <fullName evidence="7">Outer membrane scaffolding protein for murein synthesis, MipA/OmpV family</fullName>
    </submittedName>
</protein>
<evidence type="ECO:0000313" key="8">
    <source>
        <dbReference type="Proteomes" id="UP000242763"/>
    </source>
</evidence>
<keyword evidence="3 6" id="KW-0732">Signal</keyword>
<dbReference type="PANTHER" id="PTHR38776">
    <property type="entry name" value="MLTA-INTERACTING PROTEIN-RELATED"/>
    <property type="match status" value="1"/>
</dbReference>
<evidence type="ECO:0000256" key="3">
    <source>
        <dbReference type="ARBA" id="ARBA00022729"/>
    </source>
</evidence>
<keyword evidence="5" id="KW-0998">Cell outer membrane</keyword>
<feature type="signal peptide" evidence="6">
    <location>
        <begin position="1"/>
        <end position="23"/>
    </location>
</feature>
<gene>
    <name evidence="7" type="ORF">SAMN03080618_00177</name>
</gene>
<keyword evidence="8" id="KW-1185">Reference proteome</keyword>
<evidence type="ECO:0000256" key="4">
    <source>
        <dbReference type="ARBA" id="ARBA00023136"/>
    </source>
</evidence>
<dbReference type="InterPro" id="IPR010583">
    <property type="entry name" value="MipA"/>
</dbReference>